<sequence length="48" mass="5528">MDGYHWSIAMVPFEALYGRRCRSSIGWFEVGEFSLLGPEVLYEATEKV</sequence>
<reference evidence="1" key="1">
    <citation type="submission" date="2023-08" db="EMBL/GenBank/DDBJ databases">
        <title>A de novo genome assembly of Solanum verrucosum Schlechtendal, a Mexican diploid species geographically isolated from the other diploid A-genome species in potato relatives.</title>
        <authorList>
            <person name="Hosaka K."/>
        </authorList>
    </citation>
    <scope>NUCLEOTIDE SEQUENCE</scope>
    <source>
        <tissue evidence="1">Young leaves</tissue>
    </source>
</reference>
<dbReference type="EMBL" id="CP133618">
    <property type="protein sequence ID" value="WMV37725.1"/>
    <property type="molecule type" value="Genomic_DNA"/>
</dbReference>
<name>A0AAF0U1U8_SOLVR</name>
<dbReference type="Proteomes" id="UP001234989">
    <property type="component" value="Chromosome 7"/>
</dbReference>
<accession>A0AAF0U1U8</accession>
<keyword evidence="2" id="KW-1185">Reference proteome</keyword>
<evidence type="ECO:0000313" key="2">
    <source>
        <dbReference type="Proteomes" id="UP001234989"/>
    </source>
</evidence>
<protein>
    <submittedName>
        <fullName evidence="1">Uncharacterized protein</fullName>
    </submittedName>
</protein>
<evidence type="ECO:0000313" key="1">
    <source>
        <dbReference type="EMBL" id="WMV37725.1"/>
    </source>
</evidence>
<organism evidence="1 2">
    <name type="scientific">Solanum verrucosum</name>
    <dbReference type="NCBI Taxonomy" id="315347"/>
    <lineage>
        <taxon>Eukaryota</taxon>
        <taxon>Viridiplantae</taxon>
        <taxon>Streptophyta</taxon>
        <taxon>Embryophyta</taxon>
        <taxon>Tracheophyta</taxon>
        <taxon>Spermatophyta</taxon>
        <taxon>Magnoliopsida</taxon>
        <taxon>eudicotyledons</taxon>
        <taxon>Gunneridae</taxon>
        <taxon>Pentapetalae</taxon>
        <taxon>asterids</taxon>
        <taxon>lamiids</taxon>
        <taxon>Solanales</taxon>
        <taxon>Solanaceae</taxon>
        <taxon>Solanoideae</taxon>
        <taxon>Solaneae</taxon>
        <taxon>Solanum</taxon>
    </lineage>
</organism>
<proteinExistence type="predicted"/>
<dbReference type="AlphaFoldDB" id="A0AAF0U1U8"/>
<gene>
    <name evidence="1" type="ORF">MTR67_031110</name>
</gene>